<dbReference type="PANTHER" id="PTHR22726:SF1">
    <property type="entry name" value="METALLOENDOPEPTIDASE OMA1, MITOCHONDRIAL"/>
    <property type="match status" value="1"/>
</dbReference>
<keyword evidence="5" id="KW-0862">Zinc</keyword>
<feature type="signal peptide" evidence="8">
    <location>
        <begin position="1"/>
        <end position="23"/>
    </location>
</feature>
<dbReference type="EMBL" id="BSNI01000002">
    <property type="protein sequence ID" value="GLQ18568.1"/>
    <property type="molecule type" value="Genomic_DNA"/>
</dbReference>
<evidence type="ECO:0000256" key="8">
    <source>
        <dbReference type="SAM" id="SignalP"/>
    </source>
</evidence>
<evidence type="ECO:0000259" key="9">
    <source>
        <dbReference type="Pfam" id="PF01435"/>
    </source>
</evidence>
<keyword evidence="11" id="KW-1185">Reference proteome</keyword>
<keyword evidence="6" id="KW-0482">Metalloprotease</keyword>
<dbReference type="CDD" id="cd07324">
    <property type="entry name" value="M48C_Oma1-like"/>
    <property type="match status" value="1"/>
</dbReference>
<protein>
    <recommendedName>
        <fullName evidence="9">Peptidase M48 domain-containing protein</fullName>
    </recommendedName>
</protein>
<dbReference type="Pfam" id="PF01435">
    <property type="entry name" value="Peptidase_M48"/>
    <property type="match status" value="1"/>
</dbReference>
<evidence type="ECO:0000313" key="11">
    <source>
        <dbReference type="Proteomes" id="UP001161405"/>
    </source>
</evidence>
<dbReference type="SUPFAM" id="SSF48452">
    <property type="entry name" value="TPR-like"/>
    <property type="match status" value="1"/>
</dbReference>
<evidence type="ECO:0000256" key="5">
    <source>
        <dbReference type="ARBA" id="ARBA00022833"/>
    </source>
</evidence>
<reference evidence="10" key="2">
    <citation type="submission" date="2023-01" db="EMBL/GenBank/DDBJ databases">
        <title>Draft genome sequence of Maritalea porphyrae strain NBRC 107169.</title>
        <authorList>
            <person name="Sun Q."/>
            <person name="Mori K."/>
        </authorList>
    </citation>
    <scope>NUCLEOTIDE SEQUENCE</scope>
    <source>
        <strain evidence="10">NBRC 107169</strain>
    </source>
</reference>
<comment type="caution">
    <text evidence="10">The sequence shown here is derived from an EMBL/GenBank/DDBJ whole genome shotgun (WGS) entry which is preliminary data.</text>
</comment>
<feature type="chain" id="PRO_5047008327" description="Peptidase M48 domain-containing protein" evidence="8">
    <location>
        <begin position="24"/>
        <end position="446"/>
    </location>
</feature>
<gene>
    <name evidence="10" type="ORF">GCM10007879_28170</name>
</gene>
<comment type="cofactor">
    <cofactor evidence="1">
        <name>Zn(2+)</name>
        <dbReference type="ChEBI" id="CHEBI:29105"/>
    </cofactor>
</comment>
<dbReference type="RefSeq" id="WP_284365594.1">
    <property type="nucleotide sequence ID" value="NZ_BSNI01000002.1"/>
</dbReference>
<name>A0ABQ5UTQ3_9HYPH</name>
<evidence type="ECO:0000256" key="2">
    <source>
        <dbReference type="ARBA" id="ARBA00022670"/>
    </source>
</evidence>
<dbReference type="Gene3D" id="1.25.40.10">
    <property type="entry name" value="Tetratricopeptide repeat domain"/>
    <property type="match status" value="1"/>
</dbReference>
<accession>A0ABQ5UTQ3</accession>
<feature type="repeat" description="TPR" evidence="7">
    <location>
        <begin position="311"/>
        <end position="344"/>
    </location>
</feature>
<keyword evidence="3" id="KW-0479">Metal-binding</keyword>
<evidence type="ECO:0000256" key="3">
    <source>
        <dbReference type="ARBA" id="ARBA00022723"/>
    </source>
</evidence>
<dbReference type="InterPro" id="IPR011990">
    <property type="entry name" value="TPR-like_helical_dom_sf"/>
</dbReference>
<sequence>MGRVLSTLLFALCVFLGSSAAQAQTLRLITDAETQSMIRDFSAPLMKAAGIQNQNLPIYIVNDRRFNAFVIENGSMFINYGTILDSKTPNALKAVLAHEIGHLAGGHLQRLREQAEVQARVQAVSMLLGVGVLAAAAGQENREDIGRMASAFIIGASSASQNAFMAYRRSEESAADAAAISYLERTKQSPDGMLDVLTTLKNNQGLSAGASGYLGTHPLAEDRINQVQNRAASSPFRKKRDNKKDVERFELVKAKLTGFLERSQTVLNRYPNSDKSLAAKYARTIAGYRAGAGIGAIKQMEALVKASPSNPNFREMLGQMYYETGQPSKALSPLERAVELAPKEPEFRMIYALALADTGSQANVQEAIRQLKRVSATSPRSARPFAILARAYAKLGDEGQADLAAAEAALLNGDVGLARGLAKKAQKKLTKGTPAWLRSDDILSLT</sequence>
<dbReference type="Pfam" id="PF12895">
    <property type="entry name" value="ANAPC3"/>
    <property type="match status" value="1"/>
</dbReference>
<dbReference type="InterPro" id="IPR051156">
    <property type="entry name" value="Mito/Outer_Membr_Metalloprot"/>
</dbReference>
<dbReference type="PROSITE" id="PS50005">
    <property type="entry name" value="TPR"/>
    <property type="match status" value="1"/>
</dbReference>
<dbReference type="Gene3D" id="3.30.2010.10">
    <property type="entry name" value="Metalloproteases ('zincins'), catalytic domain"/>
    <property type="match status" value="1"/>
</dbReference>
<evidence type="ECO:0000256" key="4">
    <source>
        <dbReference type="ARBA" id="ARBA00022801"/>
    </source>
</evidence>
<organism evidence="10 11">
    <name type="scientific">Maritalea porphyrae</name>
    <dbReference type="NCBI Taxonomy" id="880732"/>
    <lineage>
        <taxon>Bacteria</taxon>
        <taxon>Pseudomonadati</taxon>
        <taxon>Pseudomonadota</taxon>
        <taxon>Alphaproteobacteria</taxon>
        <taxon>Hyphomicrobiales</taxon>
        <taxon>Devosiaceae</taxon>
        <taxon>Maritalea</taxon>
    </lineage>
</organism>
<evidence type="ECO:0000256" key="1">
    <source>
        <dbReference type="ARBA" id="ARBA00001947"/>
    </source>
</evidence>
<dbReference type="InterPro" id="IPR019734">
    <property type="entry name" value="TPR_rpt"/>
</dbReference>
<feature type="domain" description="Peptidase M48" evidence="9">
    <location>
        <begin position="38"/>
        <end position="230"/>
    </location>
</feature>
<keyword evidence="7" id="KW-0802">TPR repeat</keyword>
<keyword evidence="8" id="KW-0732">Signal</keyword>
<dbReference type="PANTHER" id="PTHR22726">
    <property type="entry name" value="METALLOENDOPEPTIDASE OMA1"/>
    <property type="match status" value="1"/>
</dbReference>
<evidence type="ECO:0000256" key="7">
    <source>
        <dbReference type="PROSITE-ProRule" id="PRU00339"/>
    </source>
</evidence>
<dbReference type="InterPro" id="IPR001915">
    <property type="entry name" value="Peptidase_M48"/>
</dbReference>
<dbReference type="Proteomes" id="UP001161405">
    <property type="component" value="Unassembled WGS sequence"/>
</dbReference>
<reference evidence="10" key="1">
    <citation type="journal article" date="2014" name="Int. J. Syst. Evol. Microbiol.">
        <title>Complete genome of a new Firmicutes species belonging to the dominant human colonic microbiota ('Ruminococcus bicirculans') reveals two chromosomes and a selective capacity to utilize plant glucans.</title>
        <authorList>
            <consortium name="NISC Comparative Sequencing Program"/>
            <person name="Wegmann U."/>
            <person name="Louis P."/>
            <person name="Goesmann A."/>
            <person name="Henrissat B."/>
            <person name="Duncan S.H."/>
            <person name="Flint H.J."/>
        </authorList>
    </citation>
    <scope>NUCLEOTIDE SEQUENCE</scope>
    <source>
        <strain evidence="10">NBRC 107169</strain>
    </source>
</reference>
<evidence type="ECO:0000313" key="10">
    <source>
        <dbReference type="EMBL" id="GLQ18568.1"/>
    </source>
</evidence>
<keyword evidence="4" id="KW-0378">Hydrolase</keyword>
<evidence type="ECO:0000256" key="6">
    <source>
        <dbReference type="ARBA" id="ARBA00023049"/>
    </source>
</evidence>
<keyword evidence="2" id="KW-0645">Protease</keyword>
<proteinExistence type="predicted"/>